<name>A0A0B8N1M3_TALPI</name>
<sequence length="271" mass="30066">MEYLWTSVSTQHLLVAVAEALQSYSITPTTGTRAADQTAEPAREEPSAQQDIDTTSTSGTASPSREAVDGSSEHGSAHEENPQAANGMFPGTNPTTVIQNSNLVFLLAGFESTPELSAFIKWWRKLKYSEDEHEGAYFKDDEGLYTAHAAKGTNSAGKRKLFPEGALKALTNELRDQLESTKAELAREPHPLTERMSGREAFIRQAEDFLDIYARAANDMTMAEFRVERNAALLRYLETFSFESLDGMKVPDRDGEMIRKALAYKKKTEKS</sequence>
<dbReference type="EMBL" id="DF933839">
    <property type="protein sequence ID" value="GAM42092.1"/>
    <property type="molecule type" value="Genomic_DNA"/>
</dbReference>
<proteinExistence type="predicted"/>
<feature type="compositionally biased region" description="Polar residues" evidence="1">
    <location>
        <begin position="47"/>
        <end position="63"/>
    </location>
</feature>
<organism evidence="2 3">
    <name type="scientific">Talaromyces pinophilus</name>
    <name type="common">Penicillium pinophilum</name>
    <dbReference type="NCBI Taxonomy" id="128442"/>
    <lineage>
        <taxon>Eukaryota</taxon>
        <taxon>Fungi</taxon>
        <taxon>Dikarya</taxon>
        <taxon>Ascomycota</taxon>
        <taxon>Pezizomycotina</taxon>
        <taxon>Eurotiomycetes</taxon>
        <taxon>Eurotiomycetidae</taxon>
        <taxon>Eurotiales</taxon>
        <taxon>Trichocomaceae</taxon>
        <taxon>Talaromyces</taxon>
        <taxon>Talaromyces sect. Talaromyces</taxon>
    </lineage>
</organism>
<dbReference type="Proteomes" id="UP000053095">
    <property type="component" value="Unassembled WGS sequence"/>
</dbReference>
<evidence type="ECO:0000313" key="3">
    <source>
        <dbReference type="Proteomes" id="UP000053095"/>
    </source>
</evidence>
<dbReference type="AlphaFoldDB" id="A0A0B8N1M3"/>
<protein>
    <submittedName>
        <fullName evidence="2">Uncharacterized protein</fullName>
    </submittedName>
</protein>
<gene>
    <name evidence="2" type="ORF">TCE0_043r15751</name>
</gene>
<feature type="compositionally biased region" description="Basic and acidic residues" evidence="1">
    <location>
        <begin position="66"/>
        <end position="81"/>
    </location>
</feature>
<keyword evidence="3" id="KW-1185">Reference proteome</keyword>
<evidence type="ECO:0000313" key="2">
    <source>
        <dbReference type="EMBL" id="GAM42092.1"/>
    </source>
</evidence>
<accession>A0A0B8N1M3</accession>
<evidence type="ECO:0000256" key="1">
    <source>
        <dbReference type="SAM" id="MobiDB-lite"/>
    </source>
</evidence>
<reference evidence="3" key="1">
    <citation type="journal article" date="2015" name="Genome Announc.">
        <title>Draft genome sequence of Talaromyces cellulolyticus strain Y-94, a source of lignocellulosic biomass-degrading enzymes.</title>
        <authorList>
            <person name="Fujii T."/>
            <person name="Koike H."/>
            <person name="Sawayama S."/>
            <person name="Yano S."/>
            <person name="Inoue H."/>
        </authorList>
    </citation>
    <scope>NUCLEOTIDE SEQUENCE [LARGE SCALE GENOMIC DNA]</scope>
    <source>
        <strain evidence="3">Y-94</strain>
    </source>
</reference>
<feature type="region of interest" description="Disordered" evidence="1">
    <location>
        <begin position="30"/>
        <end position="93"/>
    </location>
</feature>